<protein>
    <submittedName>
        <fullName evidence="1">Uncharacterized protein</fullName>
    </submittedName>
</protein>
<organism evidence="1 2">
    <name type="scientific">Stylosanthes scabra</name>
    <dbReference type="NCBI Taxonomy" id="79078"/>
    <lineage>
        <taxon>Eukaryota</taxon>
        <taxon>Viridiplantae</taxon>
        <taxon>Streptophyta</taxon>
        <taxon>Embryophyta</taxon>
        <taxon>Tracheophyta</taxon>
        <taxon>Spermatophyta</taxon>
        <taxon>Magnoliopsida</taxon>
        <taxon>eudicotyledons</taxon>
        <taxon>Gunneridae</taxon>
        <taxon>Pentapetalae</taxon>
        <taxon>rosids</taxon>
        <taxon>fabids</taxon>
        <taxon>Fabales</taxon>
        <taxon>Fabaceae</taxon>
        <taxon>Papilionoideae</taxon>
        <taxon>50 kb inversion clade</taxon>
        <taxon>dalbergioids sensu lato</taxon>
        <taxon>Dalbergieae</taxon>
        <taxon>Pterocarpus clade</taxon>
        <taxon>Stylosanthes</taxon>
    </lineage>
</organism>
<evidence type="ECO:0000313" key="2">
    <source>
        <dbReference type="Proteomes" id="UP001341840"/>
    </source>
</evidence>
<proteinExistence type="predicted"/>
<comment type="caution">
    <text evidence="1">The sequence shown here is derived from an EMBL/GenBank/DDBJ whole genome shotgun (WGS) entry which is preliminary data.</text>
</comment>
<sequence>MPFASTRMSKKFVEHLRIGEDLVDFLDVDGGGVQGVAGFGNVGESEGVASCGSMEMVIGGGWEGKEGRDGGVGYVGCE</sequence>
<accession>A0ABU6QCL5</accession>
<name>A0ABU6QCL5_9FABA</name>
<dbReference type="Proteomes" id="UP001341840">
    <property type="component" value="Unassembled WGS sequence"/>
</dbReference>
<evidence type="ECO:0000313" key="1">
    <source>
        <dbReference type="EMBL" id="MED6109196.1"/>
    </source>
</evidence>
<gene>
    <name evidence="1" type="ORF">PIB30_031298</name>
</gene>
<keyword evidence="2" id="KW-1185">Reference proteome</keyword>
<reference evidence="1 2" key="1">
    <citation type="journal article" date="2023" name="Plants (Basel)">
        <title>Bridging the Gap: Combining Genomics and Transcriptomics Approaches to Understand Stylosanthes scabra, an Orphan Legume from the Brazilian Caatinga.</title>
        <authorList>
            <person name="Ferreira-Neto J.R.C."/>
            <person name="da Silva M.D."/>
            <person name="Binneck E."/>
            <person name="de Melo N.F."/>
            <person name="da Silva R.H."/>
            <person name="de Melo A.L.T.M."/>
            <person name="Pandolfi V."/>
            <person name="Bustamante F.O."/>
            <person name="Brasileiro-Vidal A.C."/>
            <person name="Benko-Iseppon A.M."/>
        </authorList>
    </citation>
    <scope>NUCLEOTIDE SEQUENCE [LARGE SCALE GENOMIC DNA]</scope>
    <source>
        <tissue evidence="1">Leaves</tissue>
    </source>
</reference>
<dbReference type="EMBL" id="JASCZI010000134">
    <property type="protein sequence ID" value="MED6109196.1"/>
    <property type="molecule type" value="Genomic_DNA"/>
</dbReference>